<dbReference type="Proteomes" id="UP000237246">
    <property type="component" value="Unassembled WGS sequence"/>
</dbReference>
<evidence type="ECO:0000313" key="2">
    <source>
        <dbReference type="EMBL" id="POI35870.1"/>
    </source>
</evidence>
<evidence type="ECO:0000313" key="3">
    <source>
        <dbReference type="Proteomes" id="UP000237246"/>
    </source>
</evidence>
<dbReference type="AlphaFoldDB" id="A0A2P4THQ2"/>
<keyword evidence="3" id="KW-1185">Reference proteome</keyword>
<dbReference type="EMBL" id="PPHD01000172">
    <property type="protein sequence ID" value="POI35870.1"/>
    <property type="molecule type" value="Genomic_DNA"/>
</dbReference>
<name>A0A2P4THQ2_BAMTH</name>
<evidence type="ECO:0000256" key="1">
    <source>
        <dbReference type="SAM" id="MobiDB-lite"/>
    </source>
</evidence>
<reference evidence="2 3" key="1">
    <citation type="submission" date="2018-01" db="EMBL/GenBank/DDBJ databases">
        <title>Comparison of the Chinese Bamboo Partridge and Red Junglefowl genome sequences highlights the importance of demography in genome evolution.</title>
        <authorList>
            <person name="Tiley G.P."/>
            <person name="Kimball R.T."/>
            <person name="Braun E.L."/>
            <person name="Burleigh J.G."/>
        </authorList>
    </citation>
    <scope>NUCLEOTIDE SEQUENCE [LARGE SCALE GENOMIC DNA]</scope>
    <source>
        <strain evidence="2">RTK389</strain>
        <tissue evidence="2">Blood</tissue>
    </source>
</reference>
<comment type="caution">
    <text evidence="2">The sequence shown here is derived from an EMBL/GenBank/DDBJ whole genome shotgun (WGS) entry which is preliminary data.</text>
</comment>
<proteinExistence type="predicted"/>
<protein>
    <submittedName>
        <fullName evidence="2">Uncharacterized protein</fullName>
    </submittedName>
</protein>
<organism evidence="2 3">
    <name type="scientific">Bambusicola thoracicus</name>
    <name type="common">Chinese bamboo-partridge</name>
    <name type="synonym">Perdix thoracica</name>
    <dbReference type="NCBI Taxonomy" id="9083"/>
    <lineage>
        <taxon>Eukaryota</taxon>
        <taxon>Metazoa</taxon>
        <taxon>Chordata</taxon>
        <taxon>Craniata</taxon>
        <taxon>Vertebrata</taxon>
        <taxon>Euteleostomi</taxon>
        <taxon>Archelosauria</taxon>
        <taxon>Archosauria</taxon>
        <taxon>Dinosauria</taxon>
        <taxon>Saurischia</taxon>
        <taxon>Theropoda</taxon>
        <taxon>Coelurosauria</taxon>
        <taxon>Aves</taxon>
        <taxon>Neognathae</taxon>
        <taxon>Galloanserae</taxon>
        <taxon>Galliformes</taxon>
        <taxon>Phasianidae</taxon>
        <taxon>Perdicinae</taxon>
        <taxon>Bambusicola</taxon>
    </lineage>
</organism>
<feature type="region of interest" description="Disordered" evidence="1">
    <location>
        <begin position="1"/>
        <end position="23"/>
    </location>
</feature>
<sequence length="45" mass="4727">MLLSLPSRSIAFPSTETERAGEGEKGCVPGEGKCQVCWAALSCVQ</sequence>
<gene>
    <name evidence="2" type="ORF">CIB84_000379</name>
</gene>
<accession>A0A2P4THQ2</accession>